<comment type="cofactor">
    <cofactor evidence="2">
        <name>Ca(2+)</name>
        <dbReference type="ChEBI" id="CHEBI:29108"/>
    </cofactor>
</comment>
<dbReference type="HOGENOM" id="CLU_053024_2_1_1"/>
<comment type="function">
    <text evidence="2">May mediate accelerated ATP-independent bidirectional transbilayer migration of phospholipids upon binding calcium ions that results in a loss of phospholipid asymmetry in the plasma membrane.</text>
</comment>
<evidence type="ECO:0000313" key="4">
    <source>
        <dbReference type="EMBL" id="EEB17152.1"/>
    </source>
</evidence>
<sequence>MNIPPGLVNKRPQAPQAPSYYTNAGSQRQDQQQQPQPTPQQQREVITTQPRYEPGQMMIAPNPLINITYWAPYPDRIPPNTPAYLAHLVNADSLFIIQQLDLLELFIDIPEPNYYVIQNSQGQCLYYAYETTTLGYSGCCHSARGFQLHIKDIYHNEIIYLNKPCGCNNCFCCYPVMEVYSPPMVPVGAISQVFNVSHVEFQILDVDENKMFSIYGPCCCMSYGICGEVNFRISALDSNRTEIGYIRREIYNLVRTYFTNADAYGISFPPDLDVRVKAIFLGALFLIDYTFYE</sequence>
<dbReference type="InterPro" id="IPR005552">
    <property type="entry name" value="Scramblase"/>
</dbReference>
<dbReference type="OrthoDB" id="191150at2759"/>
<reference evidence="5" key="3">
    <citation type="submission" date="2020-05" db="UniProtKB">
        <authorList>
            <consortium name="EnsemblMetazoa"/>
        </authorList>
    </citation>
    <scope>IDENTIFICATION</scope>
    <source>
        <strain evidence="5">USDA</strain>
    </source>
</reference>
<dbReference type="Proteomes" id="UP000009046">
    <property type="component" value="Unassembled WGS sequence"/>
</dbReference>
<dbReference type="eggNOG" id="KOG0621">
    <property type="taxonomic scope" value="Eukaryota"/>
</dbReference>
<dbReference type="VEuPathDB" id="VectorBase:PHUM455400"/>
<reference evidence="4" key="2">
    <citation type="submission" date="2007-04" db="EMBL/GenBank/DDBJ databases">
        <title>The genome of the human body louse.</title>
        <authorList>
            <consortium name="The Human Body Louse Genome Consortium"/>
            <person name="Kirkness E."/>
            <person name="Walenz B."/>
            <person name="Hass B."/>
            <person name="Bruggner R."/>
            <person name="Strausberg R."/>
        </authorList>
    </citation>
    <scope>NUCLEOTIDE SEQUENCE</scope>
    <source>
        <strain evidence="4">USDA</strain>
    </source>
</reference>
<dbReference type="GO" id="GO:0017128">
    <property type="term" value="F:phospholipid scramblase activity"/>
    <property type="evidence" value="ECO:0007669"/>
    <property type="project" value="InterPro"/>
</dbReference>
<reference evidence="4" key="1">
    <citation type="submission" date="2007-04" db="EMBL/GenBank/DDBJ databases">
        <title>Annotation of Pediculus humanus corporis strain USDA.</title>
        <authorList>
            <person name="Kirkness E."/>
            <person name="Hannick L."/>
            <person name="Hass B."/>
            <person name="Bruggner R."/>
            <person name="Lawson D."/>
            <person name="Bidwell S."/>
            <person name="Joardar V."/>
            <person name="Caler E."/>
            <person name="Walenz B."/>
            <person name="Inman J."/>
            <person name="Schobel S."/>
            <person name="Galinsky K."/>
            <person name="Amedeo P."/>
            <person name="Strausberg R."/>
        </authorList>
    </citation>
    <scope>NUCLEOTIDE SEQUENCE</scope>
    <source>
        <strain evidence="4">USDA</strain>
    </source>
</reference>
<evidence type="ECO:0000256" key="3">
    <source>
        <dbReference type="SAM" id="MobiDB-lite"/>
    </source>
</evidence>
<comment type="similarity">
    <text evidence="1 2">Belongs to the phospholipid scramblase family.</text>
</comment>
<evidence type="ECO:0000313" key="5">
    <source>
        <dbReference type="EnsemblMetazoa" id="PHUM455400-PA"/>
    </source>
</evidence>
<dbReference type="EMBL" id="DS235793">
    <property type="protein sequence ID" value="EEB17152.1"/>
    <property type="molecule type" value="Genomic_DNA"/>
</dbReference>
<dbReference type="EMBL" id="AAZO01005541">
    <property type="status" value="NOT_ANNOTATED_CDS"/>
    <property type="molecule type" value="Genomic_DNA"/>
</dbReference>
<keyword evidence="2" id="KW-0106">Calcium</keyword>
<proteinExistence type="inferred from homology"/>
<accession>E0VUU6</accession>
<dbReference type="GO" id="GO:0005886">
    <property type="term" value="C:plasma membrane"/>
    <property type="evidence" value="ECO:0007669"/>
    <property type="project" value="TreeGrafter"/>
</dbReference>
<dbReference type="AlphaFoldDB" id="E0VUU6"/>
<dbReference type="Pfam" id="PF03803">
    <property type="entry name" value="Scramblase"/>
    <property type="match status" value="1"/>
</dbReference>
<organism>
    <name type="scientific">Pediculus humanus subsp. corporis</name>
    <name type="common">Body louse</name>
    <dbReference type="NCBI Taxonomy" id="121224"/>
    <lineage>
        <taxon>Eukaryota</taxon>
        <taxon>Metazoa</taxon>
        <taxon>Ecdysozoa</taxon>
        <taxon>Arthropoda</taxon>
        <taxon>Hexapoda</taxon>
        <taxon>Insecta</taxon>
        <taxon>Pterygota</taxon>
        <taxon>Neoptera</taxon>
        <taxon>Paraneoptera</taxon>
        <taxon>Psocodea</taxon>
        <taxon>Troctomorpha</taxon>
        <taxon>Phthiraptera</taxon>
        <taxon>Anoplura</taxon>
        <taxon>Pediculidae</taxon>
        <taxon>Pediculus</taxon>
    </lineage>
</organism>
<dbReference type="GeneID" id="8230544"/>
<feature type="compositionally biased region" description="Low complexity" evidence="3">
    <location>
        <begin position="27"/>
        <end position="42"/>
    </location>
</feature>
<evidence type="ECO:0000313" key="6">
    <source>
        <dbReference type="Proteomes" id="UP000009046"/>
    </source>
</evidence>
<gene>
    <name evidence="5" type="primary">8230544</name>
    <name evidence="4" type="ORF">Phum_PHUM455400</name>
</gene>
<evidence type="ECO:0000256" key="1">
    <source>
        <dbReference type="ARBA" id="ARBA00005350"/>
    </source>
</evidence>
<evidence type="ECO:0000256" key="2">
    <source>
        <dbReference type="RuleBase" id="RU363116"/>
    </source>
</evidence>
<feature type="region of interest" description="Disordered" evidence="3">
    <location>
        <begin position="1"/>
        <end position="43"/>
    </location>
</feature>
<protein>
    <recommendedName>
        <fullName evidence="2">Phospholipid scramblase</fullName>
    </recommendedName>
</protein>
<dbReference type="KEGG" id="phu:Phum_PHUM455400"/>
<dbReference type="PANTHER" id="PTHR23248">
    <property type="entry name" value="PHOSPHOLIPID SCRAMBLASE-RELATED"/>
    <property type="match status" value="1"/>
</dbReference>
<keyword evidence="2" id="KW-0449">Lipoprotein</keyword>
<dbReference type="PANTHER" id="PTHR23248:SF9">
    <property type="entry name" value="PHOSPHOLIPID SCRAMBLASE"/>
    <property type="match status" value="1"/>
</dbReference>
<dbReference type="OMA" id="LINITYW"/>
<dbReference type="RefSeq" id="XP_002429890.1">
    <property type="nucleotide sequence ID" value="XM_002429845.1"/>
</dbReference>
<dbReference type="InParanoid" id="E0VUU6"/>
<dbReference type="EnsemblMetazoa" id="PHUM455400-RA">
    <property type="protein sequence ID" value="PHUM455400-PA"/>
    <property type="gene ID" value="PHUM455400"/>
</dbReference>
<keyword evidence="2" id="KW-0564">Palmitate</keyword>
<name>E0VUU6_PEDHC</name>
<keyword evidence="6" id="KW-1185">Reference proteome</keyword>
<dbReference type="CTD" id="8230544"/>